<feature type="transmembrane region" description="Helical" evidence="5">
    <location>
        <begin position="428"/>
        <end position="450"/>
    </location>
</feature>
<feature type="transmembrane region" description="Helical" evidence="5">
    <location>
        <begin position="399"/>
        <end position="422"/>
    </location>
</feature>
<gene>
    <name evidence="7" type="primary">proP15</name>
    <name evidence="7" type="ordered locus">YP_1460</name>
</gene>
<feature type="transmembrane region" description="Helical" evidence="5">
    <location>
        <begin position="275"/>
        <end position="299"/>
    </location>
</feature>
<keyword evidence="3 5" id="KW-1133">Transmembrane helix</keyword>
<keyword evidence="7" id="KW-0813">Transport</keyword>
<dbReference type="EMBL" id="AE017042">
    <property type="protein sequence ID" value="AAS61699.1"/>
    <property type="molecule type" value="Genomic_DNA"/>
</dbReference>
<evidence type="ECO:0000313" key="8">
    <source>
        <dbReference type="Proteomes" id="UP000001019"/>
    </source>
</evidence>
<protein>
    <submittedName>
        <fullName evidence="7">Sugar transporter</fullName>
    </submittedName>
</protein>
<dbReference type="GO" id="GO:0005886">
    <property type="term" value="C:plasma membrane"/>
    <property type="evidence" value="ECO:0007669"/>
    <property type="project" value="UniProtKB-SubCell"/>
</dbReference>
<evidence type="ECO:0000256" key="4">
    <source>
        <dbReference type="ARBA" id="ARBA00023136"/>
    </source>
</evidence>
<comment type="subcellular location">
    <subcellularLocation>
        <location evidence="1">Endomembrane system</location>
        <topology evidence="1">Multi-pass membrane protein</topology>
    </subcellularLocation>
</comment>
<dbReference type="InterPro" id="IPR005829">
    <property type="entry name" value="Sugar_transporter_CS"/>
</dbReference>
<dbReference type="InterPro" id="IPR020846">
    <property type="entry name" value="MFS_dom"/>
</dbReference>
<feature type="domain" description="Major facilitator superfamily (MFS) profile" evidence="6">
    <location>
        <begin position="38"/>
        <end position="455"/>
    </location>
</feature>
<dbReference type="PANTHER" id="PTHR23508">
    <property type="entry name" value="CARBOXYLIC ACID TRANSPORTER PROTEIN HOMOLOG"/>
    <property type="match status" value="1"/>
</dbReference>
<dbReference type="SUPFAM" id="SSF103473">
    <property type="entry name" value="MFS general substrate transporter"/>
    <property type="match status" value="1"/>
</dbReference>
<name>A0A0H2W2V3_YERPE</name>
<dbReference type="CDD" id="cd17371">
    <property type="entry name" value="MFS_MucK"/>
    <property type="match status" value="1"/>
</dbReference>
<dbReference type="PROSITE" id="PS50850">
    <property type="entry name" value="MFS"/>
    <property type="match status" value="1"/>
</dbReference>
<organism evidence="7 8">
    <name type="scientific">Yersinia pestis</name>
    <dbReference type="NCBI Taxonomy" id="632"/>
    <lineage>
        <taxon>Bacteria</taxon>
        <taxon>Pseudomonadati</taxon>
        <taxon>Pseudomonadota</taxon>
        <taxon>Gammaproteobacteria</taxon>
        <taxon>Enterobacterales</taxon>
        <taxon>Yersiniaceae</taxon>
        <taxon>Yersinia</taxon>
    </lineage>
</organism>
<keyword evidence="4 5" id="KW-0472">Membrane</keyword>
<reference evidence="8" key="1">
    <citation type="journal article" date="2004" name="DNA Res.">
        <title>Complete genome sequence of Yersinia pestis strain 91001, an isolate avirulent to humans.</title>
        <authorList>
            <person name="Song Y."/>
            <person name="Tong Z."/>
            <person name="Wang J."/>
            <person name="Wang L."/>
            <person name="Guo Z."/>
            <person name="Han Y."/>
            <person name="Zhang J."/>
            <person name="Pei D."/>
            <person name="Zhou D."/>
            <person name="Qin H."/>
            <person name="Pang X."/>
            <person name="Han Y."/>
            <person name="Zhai J."/>
            <person name="Li M."/>
            <person name="Cui B."/>
            <person name="Qi Z."/>
            <person name="Jin L."/>
            <person name="Dai R."/>
            <person name="Chen F."/>
            <person name="Li S."/>
            <person name="Ye C."/>
            <person name="Du Z."/>
            <person name="Lin W."/>
            <person name="Wang J."/>
            <person name="Yu J."/>
            <person name="Yang H."/>
            <person name="Wang J."/>
            <person name="Huang P."/>
            <person name="Yang R."/>
        </authorList>
    </citation>
    <scope>NUCLEOTIDE SEQUENCE [LARGE SCALE GENOMIC DNA]</scope>
    <source>
        <strain evidence="8">91001 / Biovar Mediaevalis</strain>
    </source>
</reference>
<evidence type="ECO:0000256" key="5">
    <source>
        <dbReference type="SAM" id="Phobius"/>
    </source>
</evidence>
<dbReference type="AlphaFoldDB" id="A0A0H2W2V3"/>
<evidence type="ECO:0000256" key="3">
    <source>
        <dbReference type="ARBA" id="ARBA00022989"/>
    </source>
</evidence>
<dbReference type="Gene3D" id="1.20.1250.20">
    <property type="entry name" value="MFS general substrate transporter like domains"/>
    <property type="match status" value="1"/>
</dbReference>
<feature type="transmembrane region" description="Helical" evidence="5">
    <location>
        <begin position="364"/>
        <end position="387"/>
    </location>
</feature>
<proteinExistence type="predicted"/>
<dbReference type="PANTHER" id="PTHR23508:SF10">
    <property type="entry name" value="CARBOXYLIC ACID TRANSPORTER PROTEIN HOMOLOG"/>
    <property type="match status" value="1"/>
</dbReference>
<dbReference type="GO" id="GO:0022857">
    <property type="term" value="F:transmembrane transporter activity"/>
    <property type="evidence" value="ECO:0007669"/>
    <property type="project" value="InterPro"/>
</dbReference>
<keyword evidence="2 5" id="KW-0812">Transmembrane</keyword>
<sequence length="459" mass="49576">MILRHPIERVITTMNIYKKISADGWQPQQLTIKDVKFATWLAFFAWVFAVYDFILFGTLLPEIGDHFGWDEIEQAKLATWVAAGGAVVALTVGPIVDRLGRRLGIVFTVTGAAISSLLTAIGGAWGKGVLVGIRSIAGLGFAEQTVNATYLTEMYAAINDPILNRHKGFIYSLVQGGWPVGALVASGLSALLMPIIGWQGSFIFAAVPSFIIALLALKLKETPQFQIHQHIRRLTEAGQPEKARQVAKDYHFEYADHQRTGLSAIFRGTSLRTTLVLGGALMINWFAIQIFGVLGTTVITKVHDVSFESSLWVLVLSNLVGYCGYLAHGWLGDRFGRRNIIALGWMLGGLSLATMLYGPADFSLIVILYSAGLFFLIGPYSAALFFFSESFPTAIRATAGAFIIAMGPIGAIIASMGATSILSSGGNWQTAALLFGAIPCFISGVIMLFAHHVAPQSVK</sequence>
<dbReference type="InterPro" id="IPR011701">
    <property type="entry name" value="MFS"/>
</dbReference>
<dbReference type="Proteomes" id="UP000001019">
    <property type="component" value="Chromosome"/>
</dbReference>
<evidence type="ECO:0000313" key="7">
    <source>
        <dbReference type="EMBL" id="AAS61699.1"/>
    </source>
</evidence>
<feature type="transmembrane region" description="Helical" evidence="5">
    <location>
        <begin position="77"/>
        <end position="96"/>
    </location>
</feature>
<dbReference type="HOGENOM" id="CLU_001265_46_16_6"/>
<feature type="transmembrane region" description="Helical" evidence="5">
    <location>
        <begin position="311"/>
        <end position="328"/>
    </location>
</feature>
<evidence type="ECO:0000256" key="2">
    <source>
        <dbReference type="ARBA" id="ARBA00022692"/>
    </source>
</evidence>
<dbReference type="Pfam" id="PF07690">
    <property type="entry name" value="MFS_1"/>
    <property type="match status" value="1"/>
</dbReference>
<dbReference type="KEGG" id="ypm:YP_1460"/>
<accession>A0A0H2W2V3</accession>
<dbReference type="InterPro" id="IPR036259">
    <property type="entry name" value="MFS_trans_sf"/>
</dbReference>
<dbReference type="EnsemblBacteria" id="AAS61699">
    <property type="protein sequence ID" value="AAS61699"/>
    <property type="gene ID" value="YP_1460"/>
</dbReference>
<feature type="transmembrane region" description="Helical" evidence="5">
    <location>
        <begin position="340"/>
        <end position="358"/>
    </location>
</feature>
<evidence type="ECO:0000256" key="1">
    <source>
        <dbReference type="ARBA" id="ARBA00004127"/>
    </source>
</evidence>
<dbReference type="PROSITE" id="PS00216">
    <property type="entry name" value="SUGAR_TRANSPORT_1"/>
    <property type="match status" value="1"/>
</dbReference>
<feature type="transmembrane region" description="Helical" evidence="5">
    <location>
        <begin position="37"/>
        <end position="57"/>
    </location>
</feature>
<keyword evidence="7" id="KW-0762">Sugar transport</keyword>
<feature type="transmembrane region" description="Helical" evidence="5">
    <location>
        <begin position="196"/>
        <end position="217"/>
    </location>
</feature>
<evidence type="ECO:0000259" key="6">
    <source>
        <dbReference type="PROSITE" id="PS50850"/>
    </source>
</evidence>
<feature type="transmembrane region" description="Helical" evidence="5">
    <location>
        <begin position="103"/>
        <end position="125"/>
    </location>
</feature>